<evidence type="ECO:0000256" key="5">
    <source>
        <dbReference type="SAM" id="Phobius"/>
    </source>
</evidence>
<feature type="transmembrane region" description="Helical" evidence="5">
    <location>
        <begin position="74"/>
        <end position="91"/>
    </location>
</feature>
<feature type="transmembrane region" description="Helical" evidence="5">
    <location>
        <begin position="19"/>
        <end position="36"/>
    </location>
</feature>
<proteinExistence type="predicted"/>
<evidence type="ECO:0000256" key="1">
    <source>
        <dbReference type="ARBA" id="ARBA00004141"/>
    </source>
</evidence>
<evidence type="ECO:0000256" key="3">
    <source>
        <dbReference type="ARBA" id="ARBA00022989"/>
    </source>
</evidence>
<comment type="caution">
    <text evidence="6">The sequence shown here is derived from an EMBL/GenBank/DDBJ whole genome shotgun (WGS) entry which is preliminary data.</text>
</comment>
<evidence type="ECO:0000256" key="2">
    <source>
        <dbReference type="ARBA" id="ARBA00022692"/>
    </source>
</evidence>
<dbReference type="EMBL" id="JAULSU010000007">
    <property type="protein sequence ID" value="KAK0611174.1"/>
    <property type="molecule type" value="Genomic_DNA"/>
</dbReference>
<dbReference type="AlphaFoldDB" id="A0AA39U501"/>
<comment type="subcellular location">
    <subcellularLocation>
        <location evidence="1">Membrane</location>
        <topology evidence="1">Multi-pass membrane protein</topology>
    </subcellularLocation>
</comment>
<evidence type="ECO:0000256" key="4">
    <source>
        <dbReference type="ARBA" id="ARBA00023136"/>
    </source>
</evidence>
<dbReference type="InterPro" id="IPR007568">
    <property type="entry name" value="RTA1"/>
</dbReference>
<dbReference type="PANTHER" id="PTHR31465">
    <property type="entry name" value="PROTEIN RTA1-RELATED"/>
    <property type="match status" value="1"/>
</dbReference>
<feature type="transmembrane region" description="Helical" evidence="5">
    <location>
        <begin position="242"/>
        <end position="261"/>
    </location>
</feature>
<feature type="transmembrane region" description="Helical" evidence="5">
    <location>
        <begin position="196"/>
        <end position="214"/>
    </location>
</feature>
<dbReference type="PANTHER" id="PTHR31465:SF13">
    <property type="entry name" value="RTA1 DOMAIN PROTEIN-RELATED"/>
    <property type="match status" value="1"/>
</dbReference>
<sequence>MGGEYVDGSIYFYAPRKGVAAFFAIAFAASSLYHAYQCVHYASWRITGLYVVCGIFFTAGFIVREMGAFDYSDIIKYIVQICLIYAAPPLLELANYNILGRILYYAPYHSPIHPGRVITTFALISVVIEALNGNGAALVANTTLPEWKQEIGRSLLKAALLIQIAVIGLFLILAFTFHRRCARAGTLNSRLTNVLYTLYASTFLITTRTIFRVVEYYSIADFHWDDPNIDPSTLSPIIRYEWFFYVFEAGLMLINHVLMNVRHPRKYLPKSAKTYLKRDGVTEVTGPGYKDGRSFIVTVLDPFGVWGMLKGKKNERFWEEDEDSNGKGKTEGV</sequence>
<dbReference type="Pfam" id="PF04479">
    <property type="entry name" value="RTA1"/>
    <property type="match status" value="1"/>
</dbReference>
<evidence type="ECO:0000313" key="6">
    <source>
        <dbReference type="EMBL" id="KAK0611174.1"/>
    </source>
</evidence>
<accession>A0AA39U501</accession>
<dbReference type="GO" id="GO:0016020">
    <property type="term" value="C:membrane"/>
    <property type="evidence" value="ECO:0007669"/>
    <property type="project" value="UniProtKB-SubCell"/>
</dbReference>
<keyword evidence="7" id="KW-1185">Reference proteome</keyword>
<gene>
    <name evidence="6" type="ORF">B0T14DRAFT_540382</name>
</gene>
<keyword evidence="3 5" id="KW-1133">Transmembrane helix</keyword>
<organism evidence="6 7">
    <name type="scientific">Immersiella caudata</name>
    <dbReference type="NCBI Taxonomy" id="314043"/>
    <lineage>
        <taxon>Eukaryota</taxon>
        <taxon>Fungi</taxon>
        <taxon>Dikarya</taxon>
        <taxon>Ascomycota</taxon>
        <taxon>Pezizomycotina</taxon>
        <taxon>Sordariomycetes</taxon>
        <taxon>Sordariomycetidae</taxon>
        <taxon>Sordariales</taxon>
        <taxon>Lasiosphaeriaceae</taxon>
        <taxon>Immersiella</taxon>
    </lineage>
</organism>
<keyword evidence="2 5" id="KW-0812">Transmembrane</keyword>
<reference evidence="6" key="1">
    <citation type="submission" date="2023-06" db="EMBL/GenBank/DDBJ databases">
        <title>Genome-scale phylogeny and comparative genomics of the fungal order Sordariales.</title>
        <authorList>
            <consortium name="Lawrence Berkeley National Laboratory"/>
            <person name="Hensen N."/>
            <person name="Bonometti L."/>
            <person name="Westerberg I."/>
            <person name="Brannstrom I.O."/>
            <person name="Guillou S."/>
            <person name="Cros-Aarteil S."/>
            <person name="Calhoun S."/>
            <person name="Haridas S."/>
            <person name="Kuo A."/>
            <person name="Mondo S."/>
            <person name="Pangilinan J."/>
            <person name="Riley R."/>
            <person name="Labutti K."/>
            <person name="Andreopoulos B."/>
            <person name="Lipzen A."/>
            <person name="Chen C."/>
            <person name="Yanf M."/>
            <person name="Daum C."/>
            <person name="Ng V."/>
            <person name="Clum A."/>
            <person name="Steindorff A."/>
            <person name="Ohm R."/>
            <person name="Martin F."/>
            <person name="Silar P."/>
            <person name="Natvig D."/>
            <person name="Lalanne C."/>
            <person name="Gautier V."/>
            <person name="Ament-Velasquez S.L."/>
            <person name="Kruys A."/>
            <person name="Hutchinson M.I."/>
            <person name="Powell A.J."/>
            <person name="Barry K."/>
            <person name="Miller A.N."/>
            <person name="Grigoriev I.V."/>
            <person name="Debuchy R."/>
            <person name="Gladieux P."/>
            <person name="Thoren M.H."/>
            <person name="Johannesson H."/>
        </authorList>
    </citation>
    <scope>NUCLEOTIDE SEQUENCE</scope>
    <source>
        <strain evidence="6">CBS 606.72</strain>
    </source>
</reference>
<feature type="transmembrane region" description="Helical" evidence="5">
    <location>
        <begin position="155"/>
        <end position="175"/>
    </location>
</feature>
<name>A0AA39U501_9PEZI</name>
<dbReference type="Proteomes" id="UP001175000">
    <property type="component" value="Unassembled WGS sequence"/>
</dbReference>
<evidence type="ECO:0000313" key="7">
    <source>
        <dbReference type="Proteomes" id="UP001175000"/>
    </source>
</evidence>
<feature type="transmembrane region" description="Helical" evidence="5">
    <location>
        <begin position="42"/>
        <end position="62"/>
    </location>
</feature>
<protein>
    <submittedName>
        <fullName evidence="6">RTA1 like protein-domain-containing protein</fullName>
    </submittedName>
</protein>
<keyword evidence="4 5" id="KW-0472">Membrane</keyword>